<protein>
    <submittedName>
        <fullName evidence="2">Uncharacterized protein</fullName>
    </submittedName>
</protein>
<gene>
    <name evidence="2" type="ORF">B9479_002985</name>
</gene>
<accession>A0A5D3AY94</accession>
<evidence type="ECO:0000256" key="1">
    <source>
        <dbReference type="SAM" id="Coils"/>
    </source>
</evidence>
<organism evidence="2 3">
    <name type="scientific">Cryptococcus floricola</name>
    <dbReference type="NCBI Taxonomy" id="2591691"/>
    <lineage>
        <taxon>Eukaryota</taxon>
        <taxon>Fungi</taxon>
        <taxon>Dikarya</taxon>
        <taxon>Basidiomycota</taxon>
        <taxon>Agaricomycotina</taxon>
        <taxon>Tremellomycetes</taxon>
        <taxon>Tremellales</taxon>
        <taxon>Cryptococcaceae</taxon>
        <taxon>Cryptococcus</taxon>
    </lineage>
</organism>
<evidence type="ECO:0000313" key="3">
    <source>
        <dbReference type="Proteomes" id="UP000322245"/>
    </source>
</evidence>
<proteinExistence type="predicted"/>
<sequence>MMDPTPSRGASQTSTKLDAGALIRKAMISDLAQAIETITAEGEEMDRLRAENEQLRNELSKRPAPAVSLSVPDIHITITEEGEEMDRLRAENEQLRNELSKRPAPAVSLSVPDIHITITEEGEEMDRLRAENEQLRNELSKRPAPAVSLSVELSHLVTQILSDADFRDRLAYGPLALVPPGKRQGVVKAAILCCVEGPRGVGKIDALRGLGISNREWFSLCGRVAVSLKEVGDFDGSTMMTRFGKLWPLCDAELQAAHRAA</sequence>
<name>A0A5D3AY94_9TREE</name>
<dbReference type="Proteomes" id="UP000322245">
    <property type="component" value="Unassembled WGS sequence"/>
</dbReference>
<reference evidence="2 3" key="1">
    <citation type="submission" date="2017-05" db="EMBL/GenBank/DDBJ databases">
        <title>The Genome Sequence of Tsuchiyaea wingfieldii DSM 27421.</title>
        <authorList>
            <person name="Cuomo C."/>
            <person name="Passer A."/>
            <person name="Billmyre B."/>
            <person name="Heitman J."/>
        </authorList>
    </citation>
    <scope>NUCLEOTIDE SEQUENCE [LARGE SCALE GENOMIC DNA]</scope>
    <source>
        <strain evidence="2 3">DSM 27421</strain>
    </source>
</reference>
<comment type="caution">
    <text evidence="2">The sequence shown here is derived from an EMBL/GenBank/DDBJ whole genome shotgun (WGS) entry which is preliminary data.</text>
</comment>
<keyword evidence="3" id="KW-1185">Reference proteome</keyword>
<dbReference type="AlphaFoldDB" id="A0A5D3AY94"/>
<evidence type="ECO:0000313" key="2">
    <source>
        <dbReference type="EMBL" id="TYJ56295.1"/>
    </source>
</evidence>
<dbReference type="EMBL" id="NIDF01000026">
    <property type="protein sequence ID" value="TYJ56295.1"/>
    <property type="molecule type" value="Genomic_DNA"/>
</dbReference>
<keyword evidence="1" id="KW-0175">Coiled coil</keyword>
<feature type="coiled-coil region" evidence="1">
    <location>
        <begin position="31"/>
        <end position="138"/>
    </location>
</feature>